<accession>A0A1F7USE9</accession>
<dbReference type="CDD" id="cd01129">
    <property type="entry name" value="PulE-GspE-like"/>
    <property type="match status" value="1"/>
</dbReference>
<dbReference type="Pfam" id="PF05157">
    <property type="entry name" value="MshEN"/>
    <property type="match status" value="1"/>
</dbReference>
<dbReference type="InterPro" id="IPR003593">
    <property type="entry name" value="AAA+_ATPase"/>
</dbReference>
<dbReference type="STRING" id="1802401.A3B21_02945"/>
<feature type="domain" description="AAA+ ATPase" evidence="4">
    <location>
        <begin position="320"/>
        <end position="441"/>
    </location>
</feature>
<evidence type="ECO:0000256" key="1">
    <source>
        <dbReference type="ARBA" id="ARBA00006611"/>
    </source>
</evidence>
<dbReference type="Gene3D" id="3.30.300.160">
    <property type="entry name" value="Type II secretion system, protein E, N-terminal domain"/>
    <property type="match status" value="1"/>
</dbReference>
<dbReference type="GO" id="GO:0016887">
    <property type="term" value="F:ATP hydrolysis activity"/>
    <property type="evidence" value="ECO:0007669"/>
    <property type="project" value="TreeGrafter"/>
</dbReference>
<dbReference type="InterPro" id="IPR027417">
    <property type="entry name" value="P-loop_NTPase"/>
</dbReference>
<comment type="similarity">
    <text evidence="1">Belongs to the GSP E family.</text>
</comment>
<organism evidence="5 6">
    <name type="scientific">Candidatus Uhrbacteria bacterium RIFCSPLOWO2_01_FULL_47_24</name>
    <dbReference type="NCBI Taxonomy" id="1802401"/>
    <lineage>
        <taxon>Bacteria</taxon>
        <taxon>Candidatus Uhriibacteriota</taxon>
    </lineage>
</organism>
<gene>
    <name evidence="5" type="ORF">A3B21_02945</name>
</gene>
<comment type="caution">
    <text evidence="5">The sequence shown here is derived from an EMBL/GenBank/DDBJ whole genome shotgun (WGS) entry which is preliminary data.</text>
</comment>
<dbReference type="Pfam" id="PF00437">
    <property type="entry name" value="T2SSE"/>
    <property type="match status" value="1"/>
</dbReference>
<evidence type="ECO:0000313" key="6">
    <source>
        <dbReference type="Proteomes" id="UP000176897"/>
    </source>
</evidence>
<reference evidence="5 6" key="1">
    <citation type="journal article" date="2016" name="Nat. Commun.">
        <title>Thousands of microbial genomes shed light on interconnected biogeochemical processes in an aquifer system.</title>
        <authorList>
            <person name="Anantharaman K."/>
            <person name="Brown C.T."/>
            <person name="Hug L.A."/>
            <person name="Sharon I."/>
            <person name="Castelle C.J."/>
            <person name="Probst A.J."/>
            <person name="Thomas B.C."/>
            <person name="Singh A."/>
            <person name="Wilkins M.J."/>
            <person name="Karaoz U."/>
            <person name="Brodie E.L."/>
            <person name="Williams K.H."/>
            <person name="Hubbard S.S."/>
            <person name="Banfield J.F."/>
        </authorList>
    </citation>
    <scope>NUCLEOTIDE SEQUENCE [LARGE SCALE GENOMIC DNA]</scope>
</reference>
<dbReference type="InterPro" id="IPR037257">
    <property type="entry name" value="T2SS_E_N_sf"/>
</dbReference>
<dbReference type="InterPro" id="IPR007831">
    <property type="entry name" value="T2SS_GspE_N"/>
</dbReference>
<dbReference type="PANTHER" id="PTHR30258">
    <property type="entry name" value="TYPE II SECRETION SYSTEM PROTEIN GSPE-RELATED"/>
    <property type="match status" value="1"/>
</dbReference>
<dbReference type="Gene3D" id="3.30.450.90">
    <property type="match status" value="1"/>
</dbReference>
<evidence type="ECO:0000313" key="5">
    <source>
        <dbReference type="EMBL" id="OGL81222.1"/>
    </source>
</evidence>
<dbReference type="GO" id="GO:0005524">
    <property type="term" value="F:ATP binding"/>
    <property type="evidence" value="ECO:0007669"/>
    <property type="project" value="UniProtKB-KW"/>
</dbReference>
<dbReference type="Gene3D" id="3.40.50.300">
    <property type="entry name" value="P-loop containing nucleotide triphosphate hydrolases"/>
    <property type="match status" value="1"/>
</dbReference>
<dbReference type="InterPro" id="IPR001482">
    <property type="entry name" value="T2SS/T4SS_dom"/>
</dbReference>
<dbReference type="Proteomes" id="UP000176897">
    <property type="component" value="Unassembled WGS sequence"/>
</dbReference>
<dbReference type="GO" id="GO:0005886">
    <property type="term" value="C:plasma membrane"/>
    <property type="evidence" value="ECO:0007669"/>
    <property type="project" value="TreeGrafter"/>
</dbReference>
<protein>
    <recommendedName>
        <fullName evidence="4">AAA+ ATPase domain-containing protein</fullName>
    </recommendedName>
</protein>
<name>A0A1F7USE9_9BACT</name>
<proteinExistence type="inferred from homology"/>
<sequence length="582" mass="64310">MAVQTTFKNEFLDFLVREKVLSTEKVGELESRAKQEGSTVEQVLTKDRIISEEELTSKKAKFFGLPYIDLTGIKIDQATLGLIPKAVAENYRVIAFDRDAAQLNVAIYDPRNFQAMAALDVLAVKSNLRIKYYLTSLSSFTSAVKVYAELTKEVAEVIEVVRREKVREAPKEEAAVPVEEVIKGAPVSRIVSVIMRHAYEGKASDIHIEPYRGETRVRYRIDGVLKTSLALPEELHSAIVSRVKVLANLKLDETRIPQDGRITEEIGGRPIDFRVSTLPLQEGKEKVVMRILSTERTPTLEELGFHPEHIKIIDSNIKKPHGLLLISGPTGAGKSTTLYAVLSMLNREGINIITLEDPIEYFIAGINQSQIRPEVGYTFATGLRSILRQDPNIIMVGEIRDAETGELAVHAALTGHLLLTTIHTNDALGVVPRLIDLKAEPFLLAATFNVAIAQRLARKICPDCKGPAEVPLNVVEQMRSELRATPTRFVPSGLDVNGPLTFYRGQGCPKCGTLGYKGRVAVAEILQGTVNLNRLIAIGFPQAEVVAETQSQGMITMKQDALLKAIQGFTTIEEVMRISKEQ</sequence>
<dbReference type="PANTHER" id="PTHR30258:SF1">
    <property type="entry name" value="PROTEIN TRANSPORT PROTEIN HOFB HOMOLOG"/>
    <property type="match status" value="1"/>
</dbReference>
<keyword evidence="3" id="KW-0067">ATP-binding</keyword>
<dbReference type="SUPFAM" id="SSF160246">
    <property type="entry name" value="EspE N-terminal domain-like"/>
    <property type="match status" value="1"/>
</dbReference>
<keyword evidence="2" id="KW-0547">Nucleotide-binding</keyword>
<dbReference type="EMBL" id="MGEJ01000009">
    <property type="protein sequence ID" value="OGL81222.1"/>
    <property type="molecule type" value="Genomic_DNA"/>
</dbReference>
<evidence type="ECO:0000256" key="3">
    <source>
        <dbReference type="ARBA" id="ARBA00022840"/>
    </source>
</evidence>
<evidence type="ECO:0000259" key="4">
    <source>
        <dbReference type="SMART" id="SM00382"/>
    </source>
</evidence>
<dbReference type="AlphaFoldDB" id="A0A1F7USE9"/>
<evidence type="ECO:0000256" key="2">
    <source>
        <dbReference type="ARBA" id="ARBA00022741"/>
    </source>
</evidence>
<dbReference type="SMART" id="SM00382">
    <property type="entry name" value="AAA"/>
    <property type="match status" value="1"/>
</dbReference>
<dbReference type="SUPFAM" id="SSF52540">
    <property type="entry name" value="P-loop containing nucleoside triphosphate hydrolases"/>
    <property type="match status" value="1"/>
</dbReference>